<sequence>MKFISFWTIETGTDSLASTRVDIRVAPPCASPANSIEAQTFIRQGECGRARMSVMLDCLWAVKSINPALVRQVYFKRVTEISYKTYVRHLRGFARYKWPTSNLALTSQRLRAFQLGCFQGEAFAHCVILQIFNAPTRDDCRSDCHRSRALPIGATGPSSIILGITESEVDVLPCCRRRTFATVTCAPVPRAANACGGEGHRAMLRSAGTRGTVPHTLSIFDSCHRKIRLIGGGPVAFLGGLVA</sequence>
<keyword evidence="2" id="KW-1185">Reference proteome</keyword>
<evidence type="ECO:0000313" key="2">
    <source>
        <dbReference type="Proteomes" id="UP000053268"/>
    </source>
</evidence>
<dbReference type="AlphaFoldDB" id="A0A194Q6D4"/>
<accession>A0A194Q6D4</accession>
<dbReference type="EMBL" id="KQ459439">
    <property type="protein sequence ID" value="KPJ01093.1"/>
    <property type="molecule type" value="Genomic_DNA"/>
</dbReference>
<proteinExistence type="predicted"/>
<gene>
    <name evidence="1" type="ORF">RR46_05358</name>
</gene>
<dbReference type="Proteomes" id="UP000053268">
    <property type="component" value="Unassembled WGS sequence"/>
</dbReference>
<dbReference type="STRING" id="66420.A0A194Q6D4"/>
<organism evidence="1 2">
    <name type="scientific">Papilio xuthus</name>
    <name type="common">Asian swallowtail butterfly</name>
    <dbReference type="NCBI Taxonomy" id="66420"/>
    <lineage>
        <taxon>Eukaryota</taxon>
        <taxon>Metazoa</taxon>
        <taxon>Ecdysozoa</taxon>
        <taxon>Arthropoda</taxon>
        <taxon>Hexapoda</taxon>
        <taxon>Insecta</taxon>
        <taxon>Pterygota</taxon>
        <taxon>Neoptera</taxon>
        <taxon>Endopterygota</taxon>
        <taxon>Lepidoptera</taxon>
        <taxon>Glossata</taxon>
        <taxon>Ditrysia</taxon>
        <taxon>Papilionoidea</taxon>
        <taxon>Papilionidae</taxon>
        <taxon>Papilioninae</taxon>
        <taxon>Papilio</taxon>
    </lineage>
</organism>
<protein>
    <submittedName>
        <fullName evidence="1">Uncharacterized protein</fullName>
    </submittedName>
</protein>
<reference evidence="1 2" key="1">
    <citation type="journal article" date="2015" name="Nat. Commun.">
        <title>Outbred genome sequencing and CRISPR/Cas9 gene editing in butterflies.</title>
        <authorList>
            <person name="Li X."/>
            <person name="Fan D."/>
            <person name="Zhang W."/>
            <person name="Liu G."/>
            <person name="Zhang L."/>
            <person name="Zhao L."/>
            <person name="Fang X."/>
            <person name="Chen L."/>
            <person name="Dong Y."/>
            <person name="Chen Y."/>
            <person name="Ding Y."/>
            <person name="Zhao R."/>
            <person name="Feng M."/>
            <person name="Zhu Y."/>
            <person name="Feng Y."/>
            <person name="Jiang X."/>
            <person name="Zhu D."/>
            <person name="Xiang H."/>
            <person name="Feng X."/>
            <person name="Li S."/>
            <person name="Wang J."/>
            <person name="Zhang G."/>
            <person name="Kronforst M.R."/>
            <person name="Wang W."/>
        </authorList>
    </citation>
    <scope>NUCLEOTIDE SEQUENCE [LARGE SCALE GENOMIC DNA]</scope>
    <source>
        <strain evidence="1">Ya'a_city_454_Px</strain>
        <tissue evidence="1">Whole body</tissue>
    </source>
</reference>
<evidence type="ECO:0000313" key="1">
    <source>
        <dbReference type="EMBL" id="KPJ01093.1"/>
    </source>
</evidence>
<name>A0A194Q6D4_PAPXU</name>